<accession>A0A4C1TGE2</accession>
<reference evidence="1 2" key="1">
    <citation type="journal article" date="2019" name="Commun. Biol.">
        <title>The bagworm genome reveals a unique fibroin gene that provides high tensile strength.</title>
        <authorList>
            <person name="Kono N."/>
            <person name="Nakamura H."/>
            <person name="Ohtoshi R."/>
            <person name="Tomita M."/>
            <person name="Numata K."/>
            <person name="Arakawa K."/>
        </authorList>
    </citation>
    <scope>NUCLEOTIDE SEQUENCE [LARGE SCALE GENOMIC DNA]</scope>
</reference>
<sequence>MNPFGIVKPPTVRHPRSALLDHSQNVNSCEYLLKHFYLLRKRVVRSTNTSSVRPRRPRAVVFACSSDKSADTPQRVLYNRGQSDAHRSFLVSFVSPRYGLDNKHLPEFKRSYRNKRKIQETGSYNQPRCPTPGVPHPSMISYPPSCPQIPHPPHPISVGDSRTLKWDLFESALEEEIKPVDFPNSIEP</sequence>
<keyword evidence="2" id="KW-1185">Reference proteome</keyword>
<dbReference type="Proteomes" id="UP000299102">
    <property type="component" value="Unassembled WGS sequence"/>
</dbReference>
<dbReference type="EMBL" id="BGZK01005094">
    <property type="protein sequence ID" value="GBP12487.1"/>
    <property type="molecule type" value="Genomic_DNA"/>
</dbReference>
<organism evidence="1 2">
    <name type="scientific">Eumeta variegata</name>
    <name type="common">Bagworm moth</name>
    <name type="synonym">Eumeta japonica</name>
    <dbReference type="NCBI Taxonomy" id="151549"/>
    <lineage>
        <taxon>Eukaryota</taxon>
        <taxon>Metazoa</taxon>
        <taxon>Ecdysozoa</taxon>
        <taxon>Arthropoda</taxon>
        <taxon>Hexapoda</taxon>
        <taxon>Insecta</taxon>
        <taxon>Pterygota</taxon>
        <taxon>Neoptera</taxon>
        <taxon>Endopterygota</taxon>
        <taxon>Lepidoptera</taxon>
        <taxon>Glossata</taxon>
        <taxon>Ditrysia</taxon>
        <taxon>Tineoidea</taxon>
        <taxon>Psychidae</taxon>
        <taxon>Oiketicinae</taxon>
        <taxon>Eumeta</taxon>
    </lineage>
</organism>
<comment type="caution">
    <text evidence="1">The sequence shown here is derived from an EMBL/GenBank/DDBJ whole genome shotgun (WGS) entry which is preliminary data.</text>
</comment>
<name>A0A4C1TGE2_EUMVA</name>
<gene>
    <name evidence="1" type="ORF">EVAR_99259_1</name>
</gene>
<evidence type="ECO:0000313" key="2">
    <source>
        <dbReference type="Proteomes" id="UP000299102"/>
    </source>
</evidence>
<evidence type="ECO:0000313" key="1">
    <source>
        <dbReference type="EMBL" id="GBP12487.1"/>
    </source>
</evidence>
<proteinExistence type="predicted"/>
<protein>
    <submittedName>
        <fullName evidence="1">Uncharacterized protein</fullName>
    </submittedName>
</protein>
<dbReference type="AlphaFoldDB" id="A0A4C1TGE2"/>